<dbReference type="SUPFAM" id="SSF52047">
    <property type="entry name" value="RNI-like"/>
    <property type="match status" value="2"/>
</dbReference>
<dbReference type="SMART" id="SM00369">
    <property type="entry name" value="LRR_TYP"/>
    <property type="match status" value="4"/>
</dbReference>
<evidence type="ECO:0000259" key="5">
    <source>
        <dbReference type="Pfam" id="PF23598"/>
    </source>
</evidence>
<dbReference type="PANTHER" id="PTHR36766">
    <property type="entry name" value="PLANT BROAD-SPECTRUM MILDEW RESISTANCE PROTEIN RPW8"/>
    <property type="match status" value="1"/>
</dbReference>
<dbReference type="InterPro" id="IPR055414">
    <property type="entry name" value="LRR_R13L4/SHOC2-like"/>
</dbReference>
<dbReference type="PRINTS" id="PR00364">
    <property type="entry name" value="DISEASERSIST"/>
</dbReference>
<organism evidence="6 7">
    <name type="scientific">Physcomitrium patens</name>
    <name type="common">Spreading-leaved earth moss</name>
    <name type="synonym">Physcomitrella patens</name>
    <dbReference type="NCBI Taxonomy" id="3218"/>
    <lineage>
        <taxon>Eukaryota</taxon>
        <taxon>Viridiplantae</taxon>
        <taxon>Streptophyta</taxon>
        <taxon>Embryophyta</taxon>
        <taxon>Bryophyta</taxon>
        <taxon>Bryophytina</taxon>
        <taxon>Bryopsida</taxon>
        <taxon>Funariidae</taxon>
        <taxon>Funariales</taxon>
        <taxon>Funariaceae</taxon>
        <taxon>Physcomitrium</taxon>
    </lineage>
</organism>
<dbReference type="InParanoid" id="A0A7I4ER47"/>
<feature type="domain" description="Disease resistance R13L4/SHOC-2-like LRR" evidence="5">
    <location>
        <begin position="922"/>
        <end position="1009"/>
    </location>
</feature>
<dbReference type="InterPro" id="IPR032675">
    <property type="entry name" value="LRR_dom_sf"/>
</dbReference>
<dbReference type="EMBL" id="ABEU02000009">
    <property type="status" value="NOT_ANNOTATED_CDS"/>
    <property type="molecule type" value="Genomic_DNA"/>
</dbReference>
<dbReference type="Proteomes" id="UP000006727">
    <property type="component" value="Chromosome 9"/>
</dbReference>
<accession>A0A7I4ER47</accession>
<name>A0A7I4ER47_PHYPA</name>
<feature type="compositionally biased region" description="Polar residues" evidence="3">
    <location>
        <begin position="18"/>
        <end position="29"/>
    </location>
</feature>
<feature type="compositionally biased region" description="Low complexity" evidence="3">
    <location>
        <begin position="47"/>
        <end position="62"/>
    </location>
</feature>
<reference evidence="6 7" key="1">
    <citation type="journal article" date="2008" name="Science">
        <title>The Physcomitrella genome reveals evolutionary insights into the conquest of land by plants.</title>
        <authorList>
            <person name="Rensing S."/>
            <person name="Lang D."/>
            <person name="Zimmer A."/>
            <person name="Terry A."/>
            <person name="Salamov A."/>
            <person name="Shapiro H."/>
            <person name="Nishiyama T."/>
            <person name="Perroud P.-F."/>
            <person name="Lindquist E."/>
            <person name="Kamisugi Y."/>
            <person name="Tanahashi T."/>
            <person name="Sakakibara K."/>
            <person name="Fujita T."/>
            <person name="Oishi K."/>
            <person name="Shin-I T."/>
            <person name="Kuroki Y."/>
            <person name="Toyoda A."/>
            <person name="Suzuki Y."/>
            <person name="Hashimoto A."/>
            <person name="Yamaguchi K."/>
            <person name="Sugano A."/>
            <person name="Kohara Y."/>
            <person name="Fujiyama A."/>
            <person name="Anterola A."/>
            <person name="Aoki S."/>
            <person name="Ashton N."/>
            <person name="Barbazuk W.B."/>
            <person name="Barker E."/>
            <person name="Bennetzen J."/>
            <person name="Bezanilla M."/>
            <person name="Blankenship R."/>
            <person name="Cho S.H."/>
            <person name="Dutcher S."/>
            <person name="Estelle M."/>
            <person name="Fawcett J.A."/>
            <person name="Gundlach H."/>
            <person name="Hanada K."/>
            <person name="Heyl A."/>
            <person name="Hicks K.A."/>
            <person name="Hugh J."/>
            <person name="Lohr M."/>
            <person name="Mayer K."/>
            <person name="Melkozernov A."/>
            <person name="Murata T."/>
            <person name="Nelson D."/>
            <person name="Pils B."/>
            <person name="Prigge M."/>
            <person name="Reiss B."/>
            <person name="Renner T."/>
            <person name="Rombauts S."/>
            <person name="Rushton P."/>
            <person name="Sanderfoot A."/>
            <person name="Schween G."/>
            <person name="Shiu S.-H."/>
            <person name="Stueber K."/>
            <person name="Theodoulou F.L."/>
            <person name="Tu H."/>
            <person name="Van de Peer Y."/>
            <person name="Verrier P.J."/>
            <person name="Waters E."/>
            <person name="Wood A."/>
            <person name="Yang L."/>
            <person name="Cove D."/>
            <person name="Cuming A."/>
            <person name="Hasebe M."/>
            <person name="Lucas S."/>
            <person name="Mishler D.B."/>
            <person name="Reski R."/>
            <person name="Grigoriev I."/>
            <person name="Quatrano R.S."/>
            <person name="Boore J.L."/>
        </authorList>
    </citation>
    <scope>NUCLEOTIDE SEQUENCE [LARGE SCALE GENOMIC DNA]</scope>
    <source>
        <strain evidence="6 7">cv. Gransden 2004</strain>
    </source>
</reference>
<dbReference type="GO" id="GO:0006952">
    <property type="term" value="P:defense response"/>
    <property type="evidence" value="ECO:0007669"/>
    <property type="project" value="UniProtKB-KW"/>
</dbReference>
<evidence type="ECO:0000259" key="4">
    <source>
        <dbReference type="Pfam" id="PF00931"/>
    </source>
</evidence>
<dbReference type="PANTHER" id="PTHR36766:SF30">
    <property type="entry name" value="TIR-NBS TYPE DISEASE RESISTANCE PROTEIN-RELATED"/>
    <property type="match status" value="1"/>
</dbReference>
<keyword evidence="1" id="KW-0433">Leucine-rich repeat</keyword>
<keyword evidence="2" id="KW-0677">Repeat</keyword>
<dbReference type="InterPro" id="IPR027417">
    <property type="entry name" value="P-loop_NTPase"/>
</dbReference>
<dbReference type="Gramene" id="Pp3c9_10550V3.5">
    <property type="protein sequence ID" value="Pp3c9_10550V3.5"/>
    <property type="gene ID" value="Pp3c9_10550"/>
</dbReference>
<dbReference type="Gene3D" id="3.80.10.10">
    <property type="entry name" value="Ribonuclease Inhibitor"/>
    <property type="match status" value="2"/>
</dbReference>
<proteinExistence type="predicted"/>
<dbReference type="Pfam" id="PF23598">
    <property type="entry name" value="LRR_14"/>
    <property type="match status" value="1"/>
</dbReference>
<dbReference type="Gene3D" id="3.40.50.300">
    <property type="entry name" value="P-loop containing nucleotide triphosphate hydrolases"/>
    <property type="match status" value="1"/>
</dbReference>
<dbReference type="Pfam" id="PF00931">
    <property type="entry name" value="NB-ARC"/>
    <property type="match status" value="1"/>
</dbReference>
<evidence type="ECO:0000256" key="1">
    <source>
        <dbReference type="ARBA" id="ARBA00022614"/>
    </source>
</evidence>
<reference evidence="6" key="3">
    <citation type="submission" date="2020-12" db="UniProtKB">
        <authorList>
            <consortium name="EnsemblPlants"/>
        </authorList>
    </citation>
    <scope>IDENTIFICATION</scope>
</reference>
<protein>
    <recommendedName>
        <fullName evidence="8">NB-ARC domain-containing protein</fullName>
    </recommendedName>
</protein>
<evidence type="ECO:0008006" key="8">
    <source>
        <dbReference type="Google" id="ProtNLM"/>
    </source>
</evidence>
<dbReference type="EnsemblPlants" id="Pp3c9_10550V3.5">
    <property type="protein sequence ID" value="Pp3c9_10550V3.5"/>
    <property type="gene ID" value="Pp3c9_10550"/>
</dbReference>
<dbReference type="AlphaFoldDB" id="A0A7I4ER47"/>
<keyword evidence="7" id="KW-1185">Reference proteome</keyword>
<reference evidence="6 7" key="2">
    <citation type="journal article" date="2018" name="Plant J.">
        <title>The Physcomitrella patens chromosome-scale assembly reveals moss genome structure and evolution.</title>
        <authorList>
            <person name="Lang D."/>
            <person name="Ullrich K.K."/>
            <person name="Murat F."/>
            <person name="Fuchs J."/>
            <person name="Jenkins J."/>
            <person name="Haas F.B."/>
            <person name="Piednoel M."/>
            <person name="Gundlach H."/>
            <person name="Van Bel M."/>
            <person name="Meyberg R."/>
            <person name="Vives C."/>
            <person name="Morata J."/>
            <person name="Symeonidi A."/>
            <person name="Hiss M."/>
            <person name="Muchero W."/>
            <person name="Kamisugi Y."/>
            <person name="Saleh O."/>
            <person name="Blanc G."/>
            <person name="Decker E.L."/>
            <person name="van Gessel N."/>
            <person name="Grimwood J."/>
            <person name="Hayes R.D."/>
            <person name="Graham S.W."/>
            <person name="Gunter L.E."/>
            <person name="McDaniel S.F."/>
            <person name="Hoernstein S.N.W."/>
            <person name="Larsson A."/>
            <person name="Li F.W."/>
            <person name="Perroud P.F."/>
            <person name="Phillips J."/>
            <person name="Ranjan P."/>
            <person name="Rokshar D.S."/>
            <person name="Rothfels C.J."/>
            <person name="Schneider L."/>
            <person name="Shu S."/>
            <person name="Stevenson D.W."/>
            <person name="Thummler F."/>
            <person name="Tillich M."/>
            <person name="Villarreal Aguilar J.C."/>
            <person name="Widiez T."/>
            <person name="Wong G.K."/>
            <person name="Wymore A."/>
            <person name="Zhang Y."/>
            <person name="Zimmer A.D."/>
            <person name="Quatrano R.S."/>
            <person name="Mayer K.F.X."/>
            <person name="Goodstein D."/>
            <person name="Casacuberta J.M."/>
            <person name="Vandepoele K."/>
            <person name="Reski R."/>
            <person name="Cuming A.C."/>
            <person name="Tuskan G.A."/>
            <person name="Maumus F."/>
            <person name="Salse J."/>
            <person name="Schmutz J."/>
            <person name="Rensing S.A."/>
        </authorList>
    </citation>
    <scope>NUCLEOTIDE SEQUENCE [LARGE SCALE GENOMIC DNA]</scope>
    <source>
        <strain evidence="6 7">cv. Gransden 2004</strain>
    </source>
</reference>
<dbReference type="GO" id="GO:0043531">
    <property type="term" value="F:ADP binding"/>
    <property type="evidence" value="ECO:0007669"/>
    <property type="project" value="InterPro"/>
</dbReference>
<feature type="domain" description="NB-ARC" evidence="4">
    <location>
        <begin position="345"/>
        <end position="489"/>
    </location>
</feature>
<feature type="region of interest" description="Disordered" evidence="3">
    <location>
        <begin position="1"/>
        <end position="62"/>
    </location>
</feature>
<dbReference type="InterPro" id="IPR002182">
    <property type="entry name" value="NB-ARC"/>
</dbReference>
<sequence>MGKLTELSLPETIKSRAHQNARSPKSGSKTIHKLDKFESPGGSQTKSNNSPRPSPIPSNSNIDNISVGVVHSRCVSKQLDFGSLESVSFKKGANAAPNSAATMLLLDTNVGLSRNNSRRFSQEGLCDTESVTDYVCGFITTDELRQIKQILHASSSRLEELYRKVAPQLTVSETPVKDHSTGFESLQWDILKETGYISWFELALSLAGFLSAYCVEEEELTVKKNKWISLRSMSNCVLEQLDELKSNLESDSDIYKLAAGTLVYCCSVVRHLEQKSQKCGCFGPRSDAYFKEQIEGITQELKNLQDNLNFATLAAVGNRVSPPIARSSRIVMRLPEQLPSIVGLESHINHITEYMKKNGVSLIGIYGQPGIGKTTLLNEIVAKVEASEKRLFAYIELNEDLRKLQSSLLLQLGGGKKEFSSTAQGRSAILYQLQKLKQQNKVVRIAIDNLFDVRLVGDLFPHSLGKVLSNQSSVLITCSSMAILTKVDQLCRTANTAYNYLPYKLPHMTAENAKALFISYATSEPVQSLSSTNGMFSKLNDLIENFLPFCEGLPMAVKVMGSYFATPANRAEENWKAIAKRLKQAEVDMDTSQDQMFAKLMVIYEKLEPPQKEAFLDIAVFCRYWDWRIVERIVGKPQIDALVDLGLVHAKLRDTESFSGIAHFTRYSEQPWRTHMVMMHDLLYAIACRRACGNRVHSEDQTHLPDRLLMDSPGTELSHIQGLSLINCKEALQGTILEKMSNVRIIILHDVNIKGFCTKNLNQLQFFYWGKSQIGRDIRIPFQLCKLRKLEMTILRATEIDLAMKFSSQLKDLTISGCNNMIELPQTILVLASLLELHLLSCNKLQHLTNGFGSLKSLRRFRLENCVGVRQLPKSIGQLANLCEMDLSGCTNITTLPSEVGNLVGLEKLNLSRCKCLIRLPPELGSLPKLTTLDLSKSGITALPPEVGKLETLESLSLSGCVRLEKLPKDIGKLSTLRQLNLGSCTSLKDLPHEIGKLKSLQKLSLNSCTSLVRLPEELFQIVTLQALDLDYCKLVAHLSSEIRNLKSLERLSLNCCTKLNRLPLEIASLPTLQVLNLVGCTGLKAEFPKELRKMTNEKLVKVHRDDDFVMLEGPKIPSFNHYNSAM</sequence>
<gene>
    <name evidence="6" type="primary">LOC112286257</name>
</gene>
<evidence type="ECO:0000313" key="7">
    <source>
        <dbReference type="Proteomes" id="UP000006727"/>
    </source>
</evidence>
<evidence type="ECO:0000256" key="2">
    <source>
        <dbReference type="ARBA" id="ARBA00022737"/>
    </source>
</evidence>
<evidence type="ECO:0000256" key="3">
    <source>
        <dbReference type="SAM" id="MobiDB-lite"/>
    </source>
</evidence>
<dbReference type="Gene3D" id="1.10.8.430">
    <property type="entry name" value="Helical domain of apoptotic protease-activating factors"/>
    <property type="match status" value="1"/>
</dbReference>
<dbReference type="InterPro" id="IPR003591">
    <property type="entry name" value="Leu-rich_rpt_typical-subtyp"/>
</dbReference>
<evidence type="ECO:0000313" key="6">
    <source>
        <dbReference type="EnsemblPlants" id="Pp3c9_10550V3.5"/>
    </source>
</evidence>
<dbReference type="InterPro" id="IPR042197">
    <property type="entry name" value="Apaf_helical"/>
</dbReference>
<dbReference type="SUPFAM" id="SSF52540">
    <property type="entry name" value="P-loop containing nucleoside triphosphate hydrolases"/>
    <property type="match status" value="1"/>
</dbReference>